<evidence type="ECO:0000256" key="5">
    <source>
        <dbReference type="ARBA" id="ARBA00023004"/>
    </source>
</evidence>
<keyword evidence="5 7" id="KW-0408">Iron</keyword>
<dbReference type="InterPro" id="IPR002397">
    <property type="entry name" value="Cyt_P450_B"/>
</dbReference>
<evidence type="ECO:0000313" key="9">
    <source>
        <dbReference type="Proteomes" id="UP000003824"/>
    </source>
</evidence>
<evidence type="ECO:0000256" key="7">
    <source>
        <dbReference type="RuleBase" id="RU000461"/>
    </source>
</evidence>
<dbReference type="CDD" id="cd11029">
    <property type="entry name" value="CYP107-like"/>
    <property type="match status" value="1"/>
</dbReference>
<dbReference type="PRINTS" id="PR00359">
    <property type="entry name" value="BP450"/>
</dbReference>
<protein>
    <submittedName>
        <fullName evidence="8">Cytochrome P450</fullName>
    </submittedName>
</protein>
<dbReference type="PRINTS" id="PR00385">
    <property type="entry name" value="P450"/>
</dbReference>
<dbReference type="InterPro" id="IPR017972">
    <property type="entry name" value="Cyt_P450_CS"/>
</dbReference>
<dbReference type="Pfam" id="PF00067">
    <property type="entry name" value="p450"/>
    <property type="match status" value="1"/>
</dbReference>
<dbReference type="RefSeq" id="WP_004994462.1">
    <property type="nucleotide sequence ID" value="NZ_DS999642.1"/>
</dbReference>
<evidence type="ECO:0000313" key="8">
    <source>
        <dbReference type="EMBL" id="EFE72612.2"/>
    </source>
</evidence>
<dbReference type="PANTHER" id="PTHR46696">
    <property type="entry name" value="P450, PUTATIVE (EUROFUNG)-RELATED"/>
    <property type="match status" value="1"/>
</dbReference>
<evidence type="ECO:0000256" key="6">
    <source>
        <dbReference type="ARBA" id="ARBA00023033"/>
    </source>
</evidence>
<dbReference type="InterPro" id="IPR036396">
    <property type="entry name" value="Cyt_P450_sf"/>
</dbReference>
<dbReference type="PANTHER" id="PTHR46696:SF1">
    <property type="entry name" value="CYTOCHROME P450 YJIB-RELATED"/>
    <property type="match status" value="1"/>
</dbReference>
<reference evidence="9" key="1">
    <citation type="submission" date="2008-12" db="EMBL/GenBank/DDBJ databases">
        <title>Annotation of Streptomyces ghanaensis ATCC 14672.</title>
        <authorList>
            <consortium name="The Broad Institute Genome Sequencing Platform"/>
            <consortium name="Broad Institute Microbial Sequencing Center"/>
            <person name="Fischbach M."/>
            <person name="Ward D."/>
            <person name="Young S."/>
            <person name="Kodira C.D."/>
            <person name="Zeng Q."/>
            <person name="Koehrsen M."/>
            <person name="Godfrey P."/>
            <person name="Alvarado L."/>
            <person name="Berlin A.M."/>
            <person name="Borenstein D."/>
            <person name="Chen Z."/>
            <person name="Engels R."/>
            <person name="Freedman E."/>
            <person name="Gellesch M."/>
            <person name="Goldberg J."/>
            <person name="Griggs A."/>
            <person name="Gujja S."/>
            <person name="Heiman D.I."/>
            <person name="Hepburn T.A."/>
            <person name="Howarth C."/>
            <person name="Jen D."/>
            <person name="Larson L."/>
            <person name="Lewis B."/>
            <person name="Mehta T."/>
            <person name="Park D."/>
            <person name="Pearson M."/>
            <person name="Roberts A."/>
            <person name="Saif S."/>
            <person name="Shea T.D."/>
            <person name="Shenoy N."/>
            <person name="Sisk P."/>
            <person name="Stolte C."/>
            <person name="Sykes S.N."/>
            <person name="Walk T."/>
            <person name="White J."/>
            <person name="Yandava C."/>
            <person name="Straight P."/>
            <person name="Clardy J."/>
            <person name="Hung D."/>
            <person name="Kolter R."/>
            <person name="Mekalanos J."/>
            <person name="Walker S."/>
            <person name="Walsh C.T."/>
            <person name="Wieland B.L.C."/>
            <person name="Ilzarbe M."/>
            <person name="Galagan J."/>
            <person name="Nusbaum C."/>
            <person name="Birren B."/>
        </authorList>
    </citation>
    <scope>NUCLEOTIDE SEQUENCE [LARGE SCALE GENOMIC DNA]</scope>
    <source>
        <strain evidence="9">ATCC 14672 / DSM 40746 / JCM 4963 / KCTC 9882 / NRRL B-12104 / FH 1290</strain>
    </source>
</reference>
<accession>D6AAS7</accession>
<dbReference type="EMBL" id="DS999642">
    <property type="protein sequence ID" value="EFE72612.2"/>
    <property type="molecule type" value="Genomic_DNA"/>
</dbReference>
<evidence type="ECO:0000256" key="2">
    <source>
        <dbReference type="ARBA" id="ARBA00022617"/>
    </source>
</evidence>
<dbReference type="InterPro" id="IPR001128">
    <property type="entry name" value="Cyt_P450"/>
</dbReference>
<dbReference type="GO" id="GO:0005506">
    <property type="term" value="F:iron ion binding"/>
    <property type="evidence" value="ECO:0007669"/>
    <property type="project" value="InterPro"/>
</dbReference>
<dbReference type="SMR" id="D6AAS7"/>
<sequence>MKPTGCPYALDTMGRDHAGEAAKLREQGPAVKVELPGGVVAWAVTTYQWVKQLTADPRVSKDAYQHWPAFAEGRITEAWPLYYWVSAQNMGFSYGEKHARLRRIVAGGFTTRRSQALRPQIEAIVAELLGGLEDTPPGEAVDLCESFTKLLPMRVICELFGVPEETREELCREVSTTFSTSATPEETTASQLRVWELLRELVALRRSCPGDDLTTELIAIRDQGDRLTEEELVGTLNLIIAAGQETTGNMIGNAVVQLLSHPAQLAHLREGRADWDGAVAETLRMHGVAAYTPMRYAVEDIELDDVVIAKGDPILLNFASTGHDPDQYGEGAAEFDLMRPDHRSMAFGHGVHYCLGAPLAQLEGKIALSALFGRYPDMELALPKEALEPEQSFIINCYSSVPVTLQPTTA</sequence>
<dbReference type="GO" id="GO:0016705">
    <property type="term" value="F:oxidoreductase activity, acting on paired donors, with incorporation or reduction of molecular oxygen"/>
    <property type="evidence" value="ECO:0007669"/>
    <property type="project" value="InterPro"/>
</dbReference>
<dbReference type="GO" id="GO:0020037">
    <property type="term" value="F:heme binding"/>
    <property type="evidence" value="ECO:0007669"/>
    <property type="project" value="InterPro"/>
</dbReference>
<dbReference type="eggNOG" id="COG2124">
    <property type="taxonomic scope" value="Bacteria"/>
</dbReference>
<dbReference type="Proteomes" id="UP000003824">
    <property type="component" value="Unassembled WGS sequence"/>
</dbReference>
<dbReference type="SUPFAM" id="SSF48264">
    <property type="entry name" value="Cytochrome P450"/>
    <property type="match status" value="1"/>
</dbReference>
<keyword evidence="3 7" id="KW-0479">Metal-binding</keyword>
<comment type="similarity">
    <text evidence="1 7">Belongs to the cytochrome P450 family.</text>
</comment>
<dbReference type="Gene3D" id="1.10.630.10">
    <property type="entry name" value="Cytochrome P450"/>
    <property type="match status" value="1"/>
</dbReference>
<gene>
    <name evidence="8" type="ORF">SSFG_07847</name>
</gene>
<proteinExistence type="inferred from homology"/>
<evidence type="ECO:0000256" key="1">
    <source>
        <dbReference type="ARBA" id="ARBA00010617"/>
    </source>
</evidence>
<keyword evidence="2 7" id="KW-0349">Heme</keyword>
<keyword evidence="6 7" id="KW-0503">Monooxygenase</keyword>
<name>D6AAS7_STRV1</name>
<dbReference type="FunFam" id="1.10.630.10:FF:000018">
    <property type="entry name" value="Cytochrome P450 monooxygenase"/>
    <property type="match status" value="1"/>
</dbReference>
<organism evidence="8 9">
    <name type="scientific">Streptomyces viridosporus (strain ATCC 14672 / DSM 40746 / JCM 4963 / KCTC 9882 / NRRL B-12104 / FH 1290)</name>
    <name type="common">Streptomyces ghanaensis</name>
    <dbReference type="NCBI Taxonomy" id="566461"/>
    <lineage>
        <taxon>Bacteria</taxon>
        <taxon>Bacillati</taxon>
        <taxon>Actinomycetota</taxon>
        <taxon>Actinomycetes</taxon>
        <taxon>Kitasatosporales</taxon>
        <taxon>Streptomycetaceae</taxon>
        <taxon>Streptomyces</taxon>
    </lineage>
</organism>
<evidence type="ECO:0000256" key="3">
    <source>
        <dbReference type="ARBA" id="ARBA00022723"/>
    </source>
</evidence>
<dbReference type="GO" id="GO:0004497">
    <property type="term" value="F:monooxygenase activity"/>
    <property type="evidence" value="ECO:0007669"/>
    <property type="project" value="UniProtKB-KW"/>
</dbReference>
<dbReference type="PROSITE" id="PS00086">
    <property type="entry name" value="CYTOCHROME_P450"/>
    <property type="match status" value="1"/>
</dbReference>
<evidence type="ECO:0000256" key="4">
    <source>
        <dbReference type="ARBA" id="ARBA00023002"/>
    </source>
</evidence>
<keyword evidence="4 7" id="KW-0560">Oxidoreductase</keyword>
<dbReference type="AlphaFoldDB" id="D6AAS7"/>